<protein>
    <submittedName>
        <fullName evidence="1">CIC11C00000005076</fullName>
    </submittedName>
</protein>
<dbReference type="Proteomes" id="UP000182259">
    <property type="component" value="Chromosome III"/>
</dbReference>
<evidence type="ECO:0000313" key="2">
    <source>
        <dbReference type="Proteomes" id="UP000182259"/>
    </source>
</evidence>
<name>A0A1L0BW46_9ASCO</name>
<evidence type="ECO:0000313" key="1">
    <source>
        <dbReference type="EMBL" id="SGZ54562.1"/>
    </source>
</evidence>
<proteinExistence type="predicted"/>
<sequence>MAYPKAHGSNANQINCSAGNYHGRQEAEVLALARMPWLEKVGDSRDDEMTMRLIIRFLIDIMIEKLEWEGLKPVVSANEFPGVGITIVDPVAAS</sequence>
<dbReference type="EMBL" id="LT635766">
    <property type="protein sequence ID" value="SGZ54562.1"/>
    <property type="molecule type" value="Genomic_DNA"/>
</dbReference>
<gene>
    <name evidence="1" type="ORF">SAMEA4029009_CIC11G00000005076</name>
</gene>
<dbReference type="AlphaFoldDB" id="A0A1L0BW46"/>
<organism evidence="1 2">
    <name type="scientific">Sungouiella intermedia</name>
    <dbReference type="NCBI Taxonomy" id="45354"/>
    <lineage>
        <taxon>Eukaryota</taxon>
        <taxon>Fungi</taxon>
        <taxon>Dikarya</taxon>
        <taxon>Ascomycota</taxon>
        <taxon>Saccharomycotina</taxon>
        <taxon>Pichiomycetes</taxon>
        <taxon>Metschnikowiaceae</taxon>
        <taxon>Sungouiella</taxon>
    </lineage>
</organism>
<accession>A0A1L0BW46</accession>
<reference evidence="1 2" key="1">
    <citation type="submission" date="2016-10" db="EMBL/GenBank/DDBJ databases">
        <authorList>
            <person name="de Groot N.N."/>
        </authorList>
    </citation>
    <scope>NUCLEOTIDE SEQUENCE [LARGE SCALE GENOMIC DNA]</scope>
    <source>
        <strain evidence="1 2">PYCC 4715</strain>
    </source>
</reference>